<organism evidence="2 3">
    <name type="scientific">Triparma laevis f. longispina</name>
    <dbReference type="NCBI Taxonomy" id="1714387"/>
    <lineage>
        <taxon>Eukaryota</taxon>
        <taxon>Sar</taxon>
        <taxon>Stramenopiles</taxon>
        <taxon>Ochrophyta</taxon>
        <taxon>Bolidophyceae</taxon>
        <taxon>Parmales</taxon>
        <taxon>Triparmaceae</taxon>
        <taxon>Triparma</taxon>
    </lineage>
</organism>
<evidence type="ECO:0000313" key="2">
    <source>
        <dbReference type="EMBL" id="GMH72318.1"/>
    </source>
</evidence>
<keyword evidence="3" id="KW-1185">Reference proteome</keyword>
<feature type="compositionally biased region" description="Acidic residues" evidence="1">
    <location>
        <begin position="138"/>
        <end position="160"/>
    </location>
</feature>
<dbReference type="Proteomes" id="UP001165122">
    <property type="component" value="Unassembled WGS sequence"/>
</dbReference>
<feature type="region of interest" description="Disordered" evidence="1">
    <location>
        <begin position="120"/>
        <end position="187"/>
    </location>
</feature>
<reference evidence="3" key="1">
    <citation type="journal article" date="2023" name="Commun. Biol.">
        <title>Genome analysis of Parmales, the sister group of diatoms, reveals the evolutionary specialization of diatoms from phago-mixotrophs to photoautotrophs.</title>
        <authorList>
            <person name="Ban H."/>
            <person name="Sato S."/>
            <person name="Yoshikawa S."/>
            <person name="Yamada K."/>
            <person name="Nakamura Y."/>
            <person name="Ichinomiya M."/>
            <person name="Sato N."/>
            <person name="Blanc-Mathieu R."/>
            <person name="Endo H."/>
            <person name="Kuwata A."/>
            <person name="Ogata H."/>
        </authorList>
    </citation>
    <scope>NUCLEOTIDE SEQUENCE [LARGE SCALE GENOMIC DNA]</scope>
    <source>
        <strain evidence="3">NIES 3700</strain>
    </source>
</reference>
<feature type="compositionally biased region" description="Basic and acidic residues" evidence="1">
    <location>
        <begin position="161"/>
        <end position="180"/>
    </location>
</feature>
<accession>A0A9W7EB84</accession>
<protein>
    <submittedName>
        <fullName evidence="2">Uncharacterized protein</fullName>
    </submittedName>
</protein>
<comment type="caution">
    <text evidence="2">The sequence shown here is derived from an EMBL/GenBank/DDBJ whole genome shotgun (WGS) entry which is preliminary data.</text>
</comment>
<dbReference type="AlphaFoldDB" id="A0A9W7EB84"/>
<evidence type="ECO:0000256" key="1">
    <source>
        <dbReference type="SAM" id="MobiDB-lite"/>
    </source>
</evidence>
<sequence length="187" mass="22018">MSLQSSRPGEDLVVQILKKSELKRISYLRKDRFSKEACLKELQSYRGIWEKEDRVEGGVEVKEGVMLRRCLVVEDLIEEFVKGGMTLDKKINDFAELLKEELGWDRAEAELQASLAREALEEKKMKREEEERKRKEEEEYSDQEPLGSDEEWEYWYEDEEGNKVEGEDPNAGEKESIKGFEEEEEDI</sequence>
<dbReference type="OrthoDB" id="10550823at2759"/>
<gene>
    <name evidence="2" type="ORF">TrLO_g5600</name>
</gene>
<feature type="compositionally biased region" description="Basic and acidic residues" evidence="1">
    <location>
        <begin position="120"/>
        <end position="137"/>
    </location>
</feature>
<proteinExistence type="predicted"/>
<name>A0A9W7EB84_9STRA</name>
<dbReference type="EMBL" id="BRXW01000652">
    <property type="protein sequence ID" value="GMH72318.1"/>
    <property type="molecule type" value="Genomic_DNA"/>
</dbReference>
<evidence type="ECO:0000313" key="3">
    <source>
        <dbReference type="Proteomes" id="UP001165122"/>
    </source>
</evidence>